<organism evidence="2 3">
    <name type="scientific">Solanum stoloniferum</name>
    <dbReference type="NCBI Taxonomy" id="62892"/>
    <lineage>
        <taxon>Eukaryota</taxon>
        <taxon>Viridiplantae</taxon>
        <taxon>Streptophyta</taxon>
        <taxon>Embryophyta</taxon>
        <taxon>Tracheophyta</taxon>
        <taxon>Spermatophyta</taxon>
        <taxon>Magnoliopsida</taxon>
        <taxon>eudicotyledons</taxon>
        <taxon>Gunneridae</taxon>
        <taxon>Pentapetalae</taxon>
        <taxon>asterids</taxon>
        <taxon>lamiids</taxon>
        <taxon>Solanales</taxon>
        <taxon>Solanaceae</taxon>
        <taxon>Solanoideae</taxon>
        <taxon>Solaneae</taxon>
        <taxon>Solanum</taxon>
    </lineage>
</organism>
<comment type="caution">
    <text evidence="2">The sequence shown here is derived from an EMBL/GenBank/DDBJ whole genome shotgun (WGS) entry which is preliminary data.</text>
</comment>
<feature type="compositionally biased region" description="Basic and acidic residues" evidence="1">
    <location>
        <begin position="82"/>
        <end position="114"/>
    </location>
</feature>
<accession>A0ABD2SN82</accession>
<feature type="region of interest" description="Disordered" evidence="1">
    <location>
        <begin position="1"/>
        <end position="114"/>
    </location>
</feature>
<keyword evidence="3" id="KW-1185">Reference proteome</keyword>
<evidence type="ECO:0000313" key="3">
    <source>
        <dbReference type="Proteomes" id="UP001627284"/>
    </source>
</evidence>
<evidence type="ECO:0000256" key="1">
    <source>
        <dbReference type="SAM" id="MobiDB-lite"/>
    </source>
</evidence>
<reference evidence="2 3" key="1">
    <citation type="submission" date="2024-05" db="EMBL/GenBank/DDBJ databases">
        <title>De novo assembly of an allotetraploid wild potato.</title>
        <authorList>
            <person name="Hosaka A.J."/>
        </authorList>
    </citation>
    <scope>NUCLEOTIDE SEQUENCE [LARGE SCALE GENOMIC DNA]</scope>
    <source>
        <tissue evidence="2">Young leaves</tissue>
    </source>
</reference>
<dbReference type="AlphaFoldDB" id="A0ABD2SN82"/>
<proteinExistence type="predicted"/>
<dbReference type="Proteomes" id="UP001627284">
    <property type="component" value="Unassembled WGS sequence"/>
</dbReference>
<gene>
    <name evidence="2" type="ORF">AABB24_024348</name>
</gene>
<name>A0ABD2SN82_9SOLN</name>
<sequence>FPNSGSIKIRELGIGFGLDDQRFKTTDMPRYESKNDDRRRSSPYSYEDRKSHYHQSQSNGSQHYRVKANGSGDQDHHRHRHREEYKDKSTRSYRRNDDNEDYSRSKNHKSDRSF</sequence>
<dbReference type="EMBL" id="JBJKTR010000014">
    <property type="protein sequence ID" value="KAL3345339.1"/>
    <property type="molecule type" value="Genomic_DNA"/>
</dbReference>
<protein>
    <submittedName>
        <fullName evidence="2">Uncharacterized protein</fullName>
    </submittedName>
</protein>
<evidence type="ECO:0000313" key="2">
    <source>
        <dbReference type="EMBL" id="KAL3345339.1"/>
    </source>
</evidence>
<feature type="compositionally biased region" description="Basic and acidic residues" evidence="1">
    <location>
        <begin position="19"/>
        <end position="50"/>
    </location>
</feature>
<feature type="non-terminal residue" evidence="2">
    <location>
        <position position="1"/>
    </location>
</feature>